<gene>
    <name evidence="1" type="ORF">EV182_004863</name>
</gene>
<feature type="non-terminal residue" evidence="1">
    <location>
        <position position="1"/>
    </location>
</feature>
<name>A0ACC1HIA0_9FUNG</name>
<dbReference type="Proteomes" id="UP001145114">
    <property type="component" value="Unassembled WGS sequence"/>
</dbReference>
<reference evidence="1" key="1">
    <citation type="submission" date="2022-06" db="EMBL/GenBank/DDBJ databases">
        <title>Phylogenomic reconstructions and comparative analyses of Kickxellomycotina fungi.</title>
        <authorList>
            <person name="Reynolds N.K."/>
            <person name="Stajich J.E."/>
            <person name="Barry K."/>
            <person name="Grigoriev I.V."/>
            <person name="Crous P."/>
            <person name="Smith M.E."/>
        </authorList>
    </citation>
    <scope>NUCLEOTIDE SEQUENCE</scope>
    <source>
        <strain evidence="1">RSA 2271</strain>
    </source>
</reference>
<dbReference type="EMBL" id="JAMZIH010006734">
    <property type="protein sequence ID" value="KAJ1673629.1"/>
    <property type="molecule type" value="Genomic_DNA"/>
</dbReference>
<sequence length="52" mass="5736">TAAIDNGAHDDRDGVLGDAEETLSPHAIVNGLGLWREPRQRARQGEREDIEK</sequence>
<evidence type="ECO:0000313" key="2">
    <source>
        <dbReference type="Proteomes" id="UP001145114"/>
    </source>
</evidence>
<evidence type="ECO:0000313" key="1">
    <source>
        <dbReference type="EMBL" id="KAJ1673629.1"/>
    </source>
</evidence>
<keyword evidence="2" id="KW-1185">Reference proteome</keyword>
<proteinExistence type="predicted"/>
<comment type="caution">
    <text evidence="1">The sequence shown here is derived from an EMBL/GenBank/DDBJ whole genome shotgun (WGS) entry which is preliminary data.</text>
</comment>
<accession>A0ACC1HIA0</accession>
<protein>
    <submittedName>
        <fullName evidence="1">Uncharacterized protein</fullName>
    </submittedName>
</protein>
<organism evidence="1 2">
    <name type="scientific">Spiromyces aspiralis</name>
    <dbReference type="NCBI Taxonomy" id="68401"/>
    <lineage>
        <taxon>Eukaryota</taxon>
        <taxon>Fungi</taxon>
        <taxon>Fungi incertae sedis</taxon>
        <taxon>Zoopagomycota</taxon>
        <taxon>Kickxellomycotina</taxon>
        <taxon>Kickxellomycetes</taxon>
        <taxon>Kickxellales</taxon>
        <taxon>Kickxellaceae</taxon>
        <taxon>Spiromyces</taxon>
    </lineage>
</organism>
<feature type="non-terminal residue" evidence="1">
    <location>
        <position position="52"/>
    </location>
</feature>